<proteinExistence type="predicted"/>
<dbReference type="EMBL" id="JAWDJX010000022">
    <property type="protein sequence ID" value="KAK3052143.1"/>
    <property type="molecule type" value="Genomic_DNA"/>
</dbReference>
<comment type="caution">
    <text evidence="2">The sequence shown here is derived from an EMBL/GenBank/DDBJ whole genome shotgun (WGS) entry which is preliminary data.</text>
</comment>
<dbReference type="NCBIfam" id="TIGR01571">
    <property type="entry name" value="A_thal_Cys_rich"/>
    <property type="match status" value="1"/>
</dbReference>
<keyword evidence="3" id="KW-1185">Reference proteome</keyword>
<reference evidence="2" key="1">
    <citation type="submission" date="2023-04" db="EMBL/GenBank/DDBJ databases">
        <title>Black Yeasts Isolated from many extreme environments.</title>
        <authorList>
            <person name="Coleine C."/>
            <person name="Stajich J.E."/>
            <person name="Selbmann L."/>
        </authorList>
    </citation>
    <scope>NUCLEOTIDE SEQUENCE</scope>
    <source>
        <strain evidence="2">CCFEE 5312</strain>
    </source>
</reference>
<protein>
    <submittedName>
        <fullName evidence="2">Uncharacterized protein</fullName>
    </submittedName>
</protein>
<dbReference type="Proteomes" id="UP001271007">
    <property type="component" value="Unassembled WGS sequence"/>
</dbReference>
<organism evidence="2 3">
    <name type="scientific">Extremus antarcticus</name>
    <dbReference type="NCBI Taxonomy" id="702011"/>
    <lineage>
        <taxon>Eukaryota</taxon>
        <taxon>Fungi</taxon>
        <taxon>Dikarya</taxon>
        <taxon>Ascomycota</taxon>
        <taxon>Pezizomycotina</taxon>
        <taxon>Dothideomycetes</taxon>
        <taxon>Dothideomycetidae</taxon>
        <taxon>Mycosphaerellales</taxon>
        <taxon>Extremaceae</taxon>
        <taxon>Extremus</taxon>
    </lineage>
</organism>
<dbReference type="AlphaFoldDB" id="A0AAJ0DKS6"/>
<accession>A0AAJ0DKS6</accession>
<evidence type="ECO:0000313" key="3">
    <source>
        <dbReference type="Proteomes" id="UP001271007"/>
    </source>
</evidence>
<dbReference type="Pfam" id="PF04749">
    <property type="entry name" value="PLAC8"/>
    <property type="match status" value="1"/>
</dbReference>
<gene>
    <name evidence="2" type="ORF">LTR09_006735</name>
</gene>
<evidence type="ECO:0000313" key="2">
    <source>
        <dbReference type="EMBL" id="KAK3052143.1"/>
    </source>
</evidence>
<dbReference type="InterPro" id="IPR006461">
    <property type="entry name" value="PLAC_motif_containing"/>
</dbReference>
<evidence type="ECO:0000256" key="1">
    <source>
        <dbReference type="SAM" id="MobiDB-lite"/>
    </source>
</evidence>
<sequence length="102" mass="11201">MCGAGCLHLHWVVALLKRGDTRNKFGVKGDGCTDCLASYFCFPCTVAQMDTEIKDRVKAAHHEAKQPDGYSQAQNGMVYGQQPLQQPPHQPQQGYHDGAPKS</sequence>
<feature type="region of interest" description="Disordered" evidence="1">
    <location>
        <begin position="58"/>
        <end position="102"/>
    </location>
</feature>
<name>A0AAJ0DKS6_9PEZI</name>